<feature type="region of interest" description="Disordered" evidence="1">
    <location>
        <begin position="34"/>
        <end position="53"/>
    </location>
</feature>
<evidence type="ECO:0000313" key="4">
    <source>
        <dbReference type="Proteomes" id="UP000195062"/>
    </source>
</evidence>
<dbReference type="PANTHER" id="PTHR43433">
    <property type="entry name" value="HYDROLASE, ALPHA/BETA FOLD FAMILY PROTEIN"/>
    <property type="match status" value="1"/>
</dbReference>
<comment type="caution">
    <text evidence="3">The sequence shown here is derived from an EMBL/GenBank/DDBJ whole genome shotgun (WGS) entry which is preliminary data.</text>
</comment>
<proteinExistence type="predicted"/>
<name>A0A251XDN0_CLAMM</name>
<feature type="region of interest" description="Disordered" evidence="1">
    <location>
        <begin position="1"/>
        <end position="27"/>
    </location>
</feature>
<dbReference type="Pfam" id="PF00561">
    <property type="entry name" value="Abhydrolase_1"/>
    <property type="match status" value="1"/>
</dbReference>
<reference evidence="3 4" key="1">
    <citation type="submission" date="2016-08" db="EMBL/GenBank/DDBJ databases">
        <title>Genome sequence of Clavibacter michiganensis subsp. michiganensis strain CASJ007.</title>
        <authorList>
            <person name="Thapa S.P."/>
            <person name="Coaker G."/>
        </authorList>
    </citation>
    <scope>NUCLEOTIDE SEQUENCE [LARGE SCALE GENOMIC DNA]</scope>
    <source>
        <strain evidence="3">CASJ007</strain>
    </source>
</reference>
<dbReference type="GO" id="GO:0003824">
    <property type="term" value="F:catalytic activity"/>
    <property type="evidence" value="ECO:0007669"/>
    <property type="project" value="UniProtKB-ARBA"/>
</dbReference>
<feature type="compositionally biased region" description="Basic and acidic residues" evidence="1">
    <location>
        <begin position="39"/>
        <end position="52"/>
    </location>
</feature>
<protein>
    <submittedName>
        <fullName evidence="3">Haloacetate dehalogenase H-1</fullName>
    </submittedName>
</protein>
<feature type="domain" description="AB hydrolase-1" evidence="2">
    <location>
        <begin position="55"/>
        <end position="156"/>
    </location>
</feature>
<dbReference type="InterPro" id="IPR029058">
    <property type="entry name" value="AB_hydrolase_fold"/>
</dbReference>
<dbReference type="InterPro" id="IPR050471">
    <property type="entry name" value="AB_hydrolase"/>
</dbReference>
<gene>
    <name evidence="3" type="primary">dehH1_2</name>
    <name evidence="3" type="ORF">CMMCAS07_19175</name>
</gene>
<dbReference type="Gene3D" id="3.40.50.1820">
    <property type="entry name" value="alpha/beta hydrolase"/>
    <property type="match status" value="1"/>
</dbReference>
<dbReference type="EMBL" id="MDHH01000009">
    <property type="protein sequence ID" value="OUD99902.1"/>
    <property type="molecule type" value="Genomic_DNA"/>
</dbReference>
<keyword evidence="4" id="KW-1185">Reference proteome</keyword>
<dbReference type="AlphaFoldDB" id="A0A251XDN0"/>
<evidence type="ECO:0000313" key="3">
    <source>
        <dbReference type="EMBL" id="OUD99902.1"/>
    </source>
</evidence>
<sequence length="293" mass="30812">MTTRPGASRHPRSLDPRGHRDQPLDGTRIAYRTFGARPADARSADGDPRDPARAPVVLVHGTALSQAIWRGFGWVRALSPTRPVITLDLRGHGRSDTPHEPAAYAMDLMVADVVAVLDAIGASVVHHVGYSLGARVGFSLAAAHPDRLLSTSSLGGSPRGGVGVFDRVFFPGCIDALEAGGMPGFLEAWERHSGHPVDSATRGAFLADDARALAAYMRESERDAGVPDAVVAGSPVPLLLVAGTRDPERLRAAHHVKALRPDAPLVELAGATHADTPRHPDALPAVAAFIDAL</sequence>
<organism evidence="3 4">
    <name type="scientific">Clavibacter michiganensis subsp. michiganensis</name>
    <dbReference type="NCBI Taxonomy" id="33013"/>
    <lineage>
        <taxon>Bacteria</taxon>
        <taxon>Bacillati</taxon>
        <taxon>Actinomycetota</taxon>
        <taxon>Actinomycetes</taxon>
        <taxon>Micrococcales</taxon>
        <taxon>Microbacteriaceae</taxon>
        <taxon>Clavibacter</taxon>
    </lineage>
</organism>
<feature type="compositionally biased region" description="Basic and acidic residues" evidence="1">
    <location>
        <begin position="12"/>
        <end position="23"/>
    </location>
</feature>
<accession>A0A251XDN0</accession>
<dbReference type="SUPFAM" id="SSF53474">
    <property type="entry name" value="alpha/beta-Hydrolases"/>
    <property type="match status" value="1"/>
</dbReference>
<dbReference type="Proteomes" id="UP000195062">
    <property type="component" value="Unassembled WGS sequence"/>
</dbReference>
<evidence type="ECO:0000259" key="2">
    <source>
        <dbReference type="Pfam" id="PF00561"/>
    </source>
</evidence>
<evidence type="ECO:0000256" key="1">
    <source>
        <dbReference type="SAM" id="MobiDB-lite"/>
    </source>
</evidence>
<dbReference type="InterPro" id="IPR000073">
    <property type="entry name" value="AB_hydrolase_1"/>
</dbReference>
<dbReference type="PANTHER" id="PTHR43433:SF5">
    <property type="entry name" value="AB HYDROLASE-1 DOMAIN-CONTAINING PROTEIN"/>
    <property type="match status" value="1"/>
</dbReference>